<dbReference type="Pfam" id="PF02517">
    <property type="entry name" value="Rce1-like"/>
    <property type="match status" value="1"/>
</dbReference>
<dbReference type="EMBL" id="LQRC01000239">
    <property type="protein sequence ID" value="KXT69500.1"/>
    <property type="molecule type" value="Genomic_DNA"/>
</dbReference>
<feature type="transmembrane region" description="Helical" evidence="2">
    <location>
        <begin position="37"/>
        <end position="58"/>
    </location>
</feature>
<dbReference type="GO" id="GO:0080120">
    <property type="term" value="P:CAAX-box protein maturation"/>
    <property type="evidence" value="ECO:0007669"/>
    <property type="project" value="UniProtKB-ARBA"/>
</dbReference>
<accession>A0A139N0I2</accession>
<dbReference type="PATRIC" id="fig|1302.21.peg.1987"/>
<dbReference type="PANTHER" id="PTHR36435">
    <property type="entry name" value="SLR1288 PROTEIN"/>
    <property type="match status" value="1"/>
</dbReference>
<dbReference type="InterPro" id="IPR003675">
    <property type="entry name" value="Rce1/LyrA-like_dom"/>
</dbReference>
<keyword evidence="2" id="KW-1133">Transmembrane helix</keyword>
<feature type="transmembrane region" description="Helical" evidence="2">
    <location>
        <begin position="12"/>
        <end position="31"/>
    </location>
</feature>
<proteinExistence type="inferred from homology"/>
<keyword evidence="2" id="KW-0812">Transmembrane</keyword>
<comment type="similarity">
    <text evidence="1">Belongs to the UPF0177 family.</text>
</comment>
<reference evidence="4 5" key="1">
    <citation type="submission" date="2016-01" db="EMBL/GenBank/DDBJ databases">
        <title>Highly variable Streptococcus oralis are common among viridans streptococci isolated from primates.</title>
        <authorList>
            <person name="Denapaite D."/>
            <person name="Rieger M."/>
            <person name="Koendgen S."/>
            <person name="Brueckner R."/>
            <person name="Ochigava I."/>
            <person name="Kappeler P."/>
            <person name="Maetz-Rensing K."/>
            <person name="Leendertz F."/>
            <person name="Hakenbeck R."/>
        </authorList>
    </citation>
    <scope>NUCLEOTIDE SEQUENCE [LARGE SCALE GENOMIC DNA]</scope>
    <source>
        <strain evidence="4 5">DD07</strain>
    </source>
</reference>
<evidence type="ECO:0000313" key="5">
    <source>
        <dbReference type="Proteomes" id="UP000070096"/>
    </source>
</evidence>
<dbReference type="Proteomes" id="UP000070096">
    <property type="component" value="Unassembled WGS sequence"/>
</dbReference>
<dbReference type="PANTHER" id="PTHR36435:SF1">
    <property type="entry name" value="CAAX AMINO TERMINAL PROTEASE FAMILY PROTEIN"/>
    <property type="match status" value="1"/>
</dbReference>
<dbReference type="GO" id="GO:0004175">
    <property type="term" value="F:endopeptidase activity"/>
    <property type="evidence" value="ECO:0007669"/>
    <property type="project" value="UniProtKB-ARBA"/>
</dbReference>
<gene>
    <name evidence="4" type="ORF">SGODD07_01798</name>
</gene>
<sequence>MEFYLEKLKYCLIVLVIVVLTQVPFIAMRYLEDKQSPISVGGIIILYLLIILLTLFLAKREGILTFDFSFFSWSSVGLLALAYFLSILIGALGFIVMRLEGGSLIPRNQERIQEAMSEIPQIVMIIATVIGAPVLEEVIFRGFIPKKLFPKHQLVGFVIGAILFGLFHGPTNIGSFIVYGGMGAVFAYVAYTTERLEMSIMAHMLRNGIAIFLMLFVNNQA</sequence>
<feature type="transmembrane region" description="Helical" evidence="2">
    <location>
        <begin position="198"/>
        <end position="217"/>
    </location>
</feature>
<keyword evidence="2" id="KW-0472">Membrane</keyword>
<protein>
    <submittedName>
        <fullName evidence="4">Membrane-bound protease, CAAX family</fullName>
    </submittedName>
</protein>
<organism evidence="4 5">
    <name type="scientific">Streptococcus gordonii</name>
    <dbReference type="NCBI Taxonomy" id="1302"/>
    <lineage>
        <taxon>Bacteria</taxon>
        <taxon>Bacillati</taxon>
        <taxon>Bacillota</taxon>
        <taxon>Bacilli</taxon>
        <taxon>Lactobacillales</taxon>
        <taxon>Streptococcaceae</taxon>
        <taxon>Streptococcus</taxon>
    </lineage>
</organism>
<evidence type="ECO:0000256" key="2">
    <source>
        <dbReference type="SAM" id="Phobius"/>
    </source>
</evidence>
<dbReference type="AlphaFoldDB" id="A0A139N0I2"/>
<dbReference type="GO" id="GO:0006508">
    <property type="term" value="P:proteolysis"/>
    <property type="evidence" value="ECO:0007669"/>
    <property type="project" value="UniProtKB-KW"/>
</dbReference>
<feature type="transmembrane region" description="Helical" evidence="2">
    <location>
        <begin position="119"/>
        <end position="136"/>
    </location>
</feature>
<evidence type="ECO:0000256" key="1">
    <source>
        <dbReference type="ARBA" id="ARBA00009067"/>
    </source>
</evidence>
<evidence type="ECO:0000313" key="4">
    <source>
        <dbReference type="EMBL" id="KXT69500.1"/>
    </source>
</evidence>
<keyword evidence="4" id="KW-0378">Hydrolase</keyword>
<feature type="transmembrane region" description="Helical" evidence="2">
    <location>
        <begin position="70"/>
        <end position="99"/>
    </location>
</feature>
<keyword evidence="4" id="KW-0645">Protease</keyword>
<feature type="domain" description="CAAX prenyl protease 2/Lysostaphin resistance protein A-like" evidence="3">
    <location>
        <begin position="121"/>
        <end position="208"/>
    </location>
</feature>
<dbReference type="InterPro" id="IPR052710">
    <property type="entry name" value="CAAX_protease"/>
</dbReference>
<comment type="caution">
    <text evidence="4">The sequence shown here is derived from an EMBL/GenBank/DDBJ whole genome shotgun (WGS) entry which is preliminary data.</text>
</comment>
<name>A0A139N0I2_STRGN</name>
<evidence type="ECO:0000259" key="3">
    <source>
        <dbReference type="Pfam" id="PF02517"/>
    </source>
</evidence>